<dbReference type="InterPro" id="IPR012902">
    <property type="entry name" value="N_methyl_site"/>
</dbReference>
<dbReference type="Proteomes" id="UP000622890">
    <property type="component" value="Unassembled WGS sequence"/>
</dbReference>
<dbReference type="InterPro" id="IPR045584">
    <property type="entry name" value="Pilin-like"/>
</dbReference>
<keyword evidence="1" id="KW-1133">Transmembrane helix</keyword>
<feature type="transmembrane region" description="Helical" evidence="1">
    <location>
        <begin position="21"/>
        <end position="39"/>
    </location>
</feature>
<dbReference type="SUPFAM" id="SSF54523">
    <property type="entry name" value="Pili subunits"/>
    <property type="match status" value="1"/>
</dbReference>
<dbReference type="PROSITE" id="PS00409">
    <property type="entry name" value="PROKAR_NTER_METHYL"/>
    <property type="match status" value="1"/>
</dbReference>
<reference evidence="2" key="1">
    <citation type="submission" date="2021-01" db="EMBL/GenBank/DDBJ databases">
        <title>Genome sequence of strain Noviherbaspirillum sp. DKR-6.</title>
        <authorList>
            <person name="Chaudhary D.K."/>
        </authorList>
    </citation>
    <scope>NUCLEOTIDE SEQUENCE</scope>
    <source>
        <strain evidence="2">DKR-6</strain>
    </source>
</reference>
<evidence type="ECO:0000313" key="3">
    <source>
        <dbReference type="Proteomes" id="UP000622890"/>
    </source>
</evidence>
<dbReference type="NCBIfam" id="TIGR02532">
    <property type="entry name" value="IV_pilin_GFxxxE"/>
    <property type="match status" value="1"/>
</dbReference>
<dbReference type="AlphaFoldDB" id="A0A934SXA3"/>
<name>A0A934SXA3_9BURK</name>
<keyword evidence="3" id="KW-1185">Reference proteome</keyword>
<gene>
    <name evidence="2" type="ORF">JJB74_28325</name>
</gene>
<organism evidence="2 3">
    <name type="scientific">Noviherbaspirillum pedocola</name>
    <dbReference type="NCBI Taxonomy" id="2801341"/>
    <lineage>
        <taxon>Bacteria</taxon>
        <taxon>Pseudomonadati</taxon>
        <taxon>Pseudomonadota</taxon>
        <taxon>Betaproteobacteria</taxon>
        <taxon>Burkholderiales</taxon>
        <taxon>Oxalobacteraceae</taxon>
        <taxon>Noviherbaspirillum</taxon>
    </lineage>
</organism>
<dbReference type="EMBL" id="JAEPBG010000023">
    <property type="protein sequence ID" value="MBK4738541.1"/>
    <property type="molecule type" value="Genomic_DNA"/>
</dbReference>
<proteinExistence type="predicted"/>
<comment type="caution">
    <text evidence="2">The sequence shown here is derived from an EMBL/GenBank/DDBJ whole genome shotgun (WGS) entry which is preliminary data.</text>
</comment>
<dbReference type="Pfam" id="PF07963">
    <property type="entry name" value="N_methyl"/>
    <property type="match status" value="1"/>
</dbReference>
<evidence type="ECO:0000256" key="1">
    <source>
        <dbReference type="SAM" id="Phobius"/>
    </source>
</evidence>
<sequence length="237" mass="25841">MTSFSKAFKPRRSKTVSGLTLIELLVAITVLAVVAVLGWRGLDGIVRSRVALTQEMERTRGIQIAFAQMQRDAANLASQDLLPNRPPLSAGGGRLLFIRKVFAENQTLRLQVVSYRISNGILYRRESIPTRDLATIDLAWQAGGVTNNEQEVALENGVSQMSLRFWQSNANAWQTVDINSPQIFPSVASSPPAQVTQAITPGNLNNPSQPITGLEVTLQMARAADARMVKVFLLGAS</sequence>
<keyword evidence="1" id="KW-0812">Transmembrane</keyword>
<keyword evidence="1" id="KW-0472">Membrane</keyword>
<evidence type="ECO:0000313" key="2">
    <source>
        <dbReference type="EMBL" id="MBK4738541.1"/>
    </source>
</evidence>
<protein>
    <submittedName>
        <fullName evidence="2">Prepilin-type N-terminal cleavage/methylation domain-containing protein</fullName>
    </submittedName>
</protein>
<accession>A0A934SXA3</accession>